<protein>
    <submittedName>
        <fullName evidence="2">Uncharacterized protein</fullName>
    </submittedName>
</protein>
<dbReference type="EMBL" id="PQIB02000003">
    <property type="protein sequence ID" value="RLN28019.1"/>
    <property type="molecule type" value="Genomic_DNA"/>
</dbReference>
<comment type="caution">
    <text evidence="2">The sequence shown here is derived from an EMBL/GenBank/DDBJ whole genome shotgun (WGS) entry which is preliminary data.</text>
</comment>
<proteinExistence type="predicted"/>
<accession>A0A3L6SUI0</accession>
<dbReference type="AlphaFoldDB" id="A0A3L6SUI0"/>
<feature type="region of interest" description="Disordered" evidence="1">
    <location>
        <begin position="1"/>
        <end position="31"/>
    </location>
</feature>
<name>A0A3L6SUI0_PANMI</name>
<dbReference type="Proteomes" id="UP000275267">
    <property type="component" value="Unassembled WGS sequence"/>
</dbReference>
<evidence type="ECO:0000256" key="1">
    <source>
        <dbReference type="SAM" id="MobiDB-lite"/>
    </source>
</evidence>
<gene>
    <name evidence="2" type="ORF">C2845_PM05G03500</name>
</gene>
<evidence type="ECO:0000313" key="3">
    <source>
        <dbReference type="Proteomes" id="UP000275267"/>
    </source>
</evidence>
<organism evidence="2 3">
    <name type="scientific">Panicum miliaceum</name>
    <name type="common">Proso millet</name>
    <name type="synonym">Broomcorn millet</name>
    <dbReference type="NCBI Taxonomy" id="4540"/>
    <lineage>
        <taxon>Eukaryota</taxon>
        <taxon>Viridiplantae</taxon>
        <taxon>Streptophyta</taxon>
        <taxon>Embryophyta</taxon>
        <taxon>Tracheophyta</taxon>
        <taxon>Spermatophyta</taxon>
        <taxon>Magnoliopsida</taxon>
        <taxon>Liliopsida</taxon>
        <taxon>Poales</taxon>
        <taxon>Poaceae</taxon>
        <taxon>PACMAD clade</taxon>
        <taxon>Panicoideae</taxon>
        <taxon>Panicodae</taxon>
        <taxon>Paniceae</taxon>
        <taxon>Panicinae</taxon>
        <taxon>Panicum</taxon>
        <taxon>Panicum sect. Panicum</taxon>
    </lineage>
</organism>
<keyword evidence="3" id="KW-1185">Reference proteome</keyword>
<dbReference type="OrthoDB" id="1936437at2759"/>
<dbReference type="STRING" id="4540.A0A3L6SUI0"/>
<sequence length="129" mass="12880">MAGGAGEALAPLMEGPDPEAAPGAGGGARREGWGQWVRGQLQLARAPASAAAGAGAGADAGAARRNDLRLLLGVMGAPLAPVHVCAAEPLPHLSIKDTPIARTEPRCCSLPAFACARVLALDWAQSGAR</sequence>
<reference evidence="3" key="1">
    <citation type="journal article" date="2019" name="Nat. Commun.">
        <title>The genome of broomcorn millet.</title>
        <authorList>
            <person name="Zou C."/>
            <person name="Miki D."/>
            <person name="Li D."/>
            <person name="Tang Q."/>
            <person name="Xiao L."/>
            <person name="Rajput S."/>
            <person name="Deng P."/>
            <person name="Jia W."/>
            <person name="Huang R."/>
            <person name="Zhang M."/>
            <person name="Sun Y."/>
            <person name="Hu J."/>
            <person name="Fu X."/>
            <person name="Schnable P.S."/>
            <person name="Li F."/>
            <person name="Zhang H."/>
            <person name="Feng B."/>
            <person name="Zhu X."/>
            <person name="Liu R."/>
            <person name="Schnable J.C."/>
            <person name="Zhu J.-K."/>
            <person name="Zhang H."/>
        </authorList>
    </citation>
    <scope>NUCLEOTIDE SEQUENCE [LARGE SCALE GENOMIC DNA]</scope>
</reference>
<evidence type="ECO:0000313" key="2">
    <source>
        <dbReference type="EMBL" id="RLN28019.1"/>
    </source>
</evidence>